<dbReference type="Pfam" id="PF00069">
    <property type="entry name" value="Pkinase"/>
    <property type="match status" value="1"/>
</dbReference>
<accession>A0AAD1XGE0</accession>
<dbReference type="EMBL" id="CAMPGE010012225">
    <property type="protein sequence ID" value="CAI2371006.1"/>
    <property type="molecule type" value="Genomic_DNA"/>
</dbReference>
<dbReference type="PROSITE" id="PS50011">
    <property type="entry name" value="PROTEIN_KINASE_DOM"/>
    <property type="match status" value="1"/>
</dbReference>
<dbReference type="GO" id="GO:0005524">
    <property type="term" value="F:ATP binding"/>
    <property type="evidence" value="ECO:0007669"/>
    <property type="project" value="InterPro"/>
</dbReference>
<dbReference type="PANTHER" id="PTHR24347">
    <property type="entry name" value="SERINE/THREONINE-PROTEIN KINASE"/>
    <property type="match status" value="1"/>
</dbReference>
<proteinExistence type="predicted"/>
<evidence type="ECO:0000259" key="2">
    <source>
        <dbReference type="PROSITE" id="PS50011"/>
    </source>
</evidence>
<comment type="caution">
    <text evidence="3">The sequence shown here is derived from an EMBL/GenBank/DDBJ whole genome shotgun (WGS) entry which is preliminary data.</text>
</comment>
<protein>
    <recommendedName>
        <fullName evidence="2">Protein kinase domain-containing protein</fullName>
    </recommendedName>
</protein>
<dbReference type="Gene3D" id="1.10.510.10">
    <property type="entry name" value="Transferase(Phosphotransferase) domain 1"/>
    <property type="match status" value="1"/>
</dbReference>
<dbReference type="Proteomes" id="UP001295684">
    <property type="component" value="Unassembled WGS sequence"/>
</dbReference>
<reference evidence="3" key="1">
    <citation type="submission" date="2023-07" db="EMBL/GenBank/DDBJ databases">
        <authorList>
            <consortium name="AG Swart"/>
            <person name="Singh M."/>
            <person name="Singh A."/>
            <person name="Seah K."/>
            <person name="Emmerich C."/>
        </authorList>
    </citation>
    <scope>NUCLEOTIDE SEQUENCE</scope>
    <source>
        <strain evidence="3">DP1</strain>
    </source>
</reference>
<dbReference type="GO" id="GO:0004672">
    <property type="term" value="F:protein kinase activity"/>
    <property type="evidence" value="ECO:0007669"/>
    <property type="project" value="InterPro"/>
</dbReference>
<evidence type="ECO:0000313" key="4">
    <source>
        <dbReference type="Proteomes" id="UP001295684"/>
    </source>
</evidence>
<dbReference type="Gene3D" id="3.30.200.20">
    <property type="entry name" value="Phosphorylase Kinase, domain 1"/>
    <property type="match status" value="1"/>
</dbReference>
<feature type="domain" description="Protein kinase" evidence="2">
    <location>
        <begin position="31"/>
        <end position="294"/>
    </location>
</feature>
<dbReference type="SUPFAM" id="SSF56112">
    <property type="entry name" value="Protein kinase-like (PK-like)"/>
    <property type="match status" value="1"/>
</dbReference>
<sequence>MGAGCGTCADSSQFHPKIKLKDLSEMSLKYKLEEKPLKSTGHCTVYKAAMNEDEEKKAIVKKIFISKVPESEVEDYINLLYDLDKLNNHNLVKLYDMYRNETYLCIVTEYCAGGDLFTKVKEHGFQYTEVQVGEIILRLICILRDFNKIKTNLKKPKIIHKDIRLKNIYMDENGQPRLGSFSFSERVKIAKLKQTSTHNILFNAPEVIDSYKFSQASDIWSIGVVAYSLLVGHEPFTPRDATEAIKKIQKNEINFYPIEWKKFSKEAYSFVHKCLEPNPDKRITCVEALNHYWMSSLTYENIGIGQTANNSLLDNPEAVSVHLSNAERYNSFHKMKLTGVKGEKISKSGFKKTGKVLPEDLSYNEHPFKNQSREESPDRKNEGDAMVQKTSP</sequence>
<feature type="region of interest" description="Disordered" evidence="1">
    <location>
        <begin position="356"/>
        <end position="392"/>
    </location>
</feature>
<feature type="compositionally biased region" description="Basic and acidic residues" evidence="1">
    <location>
        <begin position="366"/>
        <end position="383"/>
    </location>
</feature>
<evidence type="ECO:0000256" key="1">
    <source>
        <dbReference type="SAM" id="MobiDB-lite"/>
    </source>
</evidence>
<organism evidence="3 4">
    <name type="scientific">Euplotes crassus</name>
    <dbReference type="NCBI Taxonomy" id="5936"/>
    <lineage>
        <taxon>Eukaryota</taxon>
        <taxon>Sar</taxon>
        <taxon>Alveolata</taxon>
        <taxon>Ciliophora</taxon>
        <taxon>Intramacronucleata</taxon>
        <taxon>Spirotrichea</taxon>
        <taxon>Hypotrichia</taxon>
        <taxon>Euplotida</taxon>
        <taxon>Euplotidae</taxon>
        <taxon>Moneuplotes</taxon>
    </lineage>
</organism>
<gene>
    <name evidence="3" type="ORF">ECRASSUSDP1_LOCUS12326</name>
</gene>
<dbReference type="InterPro" id="IPR011009">
    <property type="entry name" value="Kinase-like_dom_sf"/>
</dbReference>
<name>A0AAD1XGE0_EUPCR</name>
<dbReference type="InterPro" id="IPR000719">
    <property type="entry name" value="Prot_kinase_dom"/>
</dbReference>
<dbReference type="AlphaFoldDB" id="A0AAD1XGE0"/>
<keyword evidence="4" id="KW-1185">Reference proteome</keyword>
<evidence type="ECO:0000313" key="3">
    <source>
        <dbReference type="EMBL" id="CAI2371006.1"/>
    </source>
</evidence>